<gene>
    <name evidence="1" type="ORF">FHS21_001315</name>
</gene>
<dbReference type="RefSeq" id="WP_183661322.1">
    <property type="nucleotide sequence ID" value="NZ_JACHXN010000003.1"/>
</dbReference>
<evidence type="ECO:0000313" key="2">
    <source>
        <dbReference type="Proteomes" id="UP000554520"/>
    </source>
</evidence>
<comment type="caution">
    <text evidence="1">The sequence shown here is derived from an EMBL/GenBank/DDBJ whole genome shotgun (WGS) entry which is preliminary data.</text>
</comment>
<dbReference type="AlphaFoldDB" id="A0A839U4D8"/>
<reference evidence="1 2" key="1">
    <citation type="submission" date="2020-08" db="EMBL/GenBank/DDBJ databases">
        <title>Genomic Encyclopedia of Type Strains, Phase III (KMG-III): the genomes of soil and plant-associated and newly described type strains.</title>
        <authorList>
            <person name="Whitman W."/>
        </authorList>
    </citation>
    <scope>NUCLEOTIDE SEQUENCE [LARGE SCALE GENOMIC DNA]</scope>
    <source>
        <strain evidence="1 2">CECT 7015</strain>
    </source>
</reference>
<dbReference type="EMBL" id="JACHXN010000003">
    <property type="protein sequence ID" value="MBB3144914.1"/>
    <property type="molecule type" value="Genomic_DNA"/>
</dbReference>
<name>A0A839U4D8_9HYPH</name>
<organism evidence="1 2">
    <name type="scientific">Phyllobacterium trifolii</name>
    <dbReference type="NCBI Taxonomy" id="300193"/>
    <lineage>
        <taxon>Bacteria</taxon>
        <taxon>Pseudomonadati</taxon>
        <taxon>Pseudomonadota</taxon>
        <taxon>Alphaproteobacteria</taxon>
        <taxon>Hyphomicrobiales</taxon>
        <taxon>Phyllobacteriaceae</taxon>
        <taxon>Phyllobacterium</taxon>
    </lineage>
</organism>
<dbReference type="Proteomes" id="UP000554520">
    <property type="component" value="Unassembled WGS sequence"/>
</dbReference>
<sequence>MTEEKKHWYLSRPRTHEYEVEITPRCDNVDQVLLAFLEGQAVPQGSRIHTILPTKDNENLIVVYEREVSKP</sequence>
<proteinExistence type="predicted"/>
<keyword evidence="2" id="KW-1185">Reference proteome</keyword>
<evidence type="ECO:0000313" key="1">
    <source>
        <dbReference type="EMBL" id="MBB3144914.1"/>
    </source>
</evidence>
<accession>A0A839U4D8</accession>
<protein>
    <submittedName>
        <fullName evidence="1">Uncharacterized protein</fullName>
    </submittedName>
</protein>